<gene>
    <name evidence="2" type="ORF">GR702_16405</name>
</gene>
<reference evidence="2 3" key="1">
    <citation type="submission" date="2019-12" db="EMBL/GenBank/DDBJ databases">
        <authorList>
            <person name="Feng G."/>
            <person name="Zhu H."/>
        </authorList>
    </citation>
    <scope>NUCLEOTIDE SEQUENCE [LARGE SCALE GENOMIC DNA]</scope>
    <source>
        <strain evidence="2 3">FGD1</strain>
    </source>
</reference>
<dbReference type="EMBL" id="WVTD01000014">
    <property type="protein sequence ID" value="MYL99351.1"/>
    <property type="molecule type" value="Genomic_DNA"/>
</dbReference>
<feature type="region of interest" description="Disordered" evidence="1">
    <location>
        <begin position="59"/>
        <end position="83"/>
    </location>
</feature>
<sequence length="83" mass="8539">MIGKIIGAIAGKQASKHVRGIGGTNGALLGVAATTVLRRLGPLGLIAVAAGGYGMKKYSEKRQAETRKATRSSGYIDPTRTQA</sequence>
<comment type="caution">
    <text evidence="2">The sequence shown here is derived from an EMBL/GenBank/DDBJ whole genome shotgun (WGS) entry which is preliminary data.</text>
</comment>
<evidence type="ECO:0000256" key="1">
    <source>
        <dbReference type="SAM" id="MobiDB-lite"/>
    </source>
</evidence>
<dbReference type="RefSeq" id="WP_160986858.1">
    <property type="nucleotide sequence ID" value="NZ_WVTD01000014.1"/>
</dbReference>
<keyword evidence="3" id="KW-1185">Reference proteome</keyword>
<evidence type="ECO:0000313" key="2">
    <source>
        <dbReference type="EMBL" id="MYL99351.1"/>
    </source>
</evidence>
<proteinExistence type="predicted"/>
<feature type="compositionally biased region" description="Basic and acidic residues" evidence="1">
    <location>
        <begin position="59"/>
        <end position="68"/>
    </location>
</feature>
<evidence type="ECO:0000313" key="3">
    <source>
        <dbReference type="Proteomes" id="UP000465810"/>
    </source>
</evidence>
<protein>
    <submittedName>
        <fullName evidence="2">Uncharacterized protein</fullName>
    </submittedName>
</protein>
<organism evidence="2 3">
    <name type="scientific">Novosphingobium silvae</name>
    <dbReference type="NCBI Taxonomy" id="2692619"/>
    <lineage>
        <taxon>Bacteria</taxon>
        <taxon>Pseudomonadati</taxon>
        <taxon>Pseudomonadota</taxon>
        <taxon>Alphaproteobacteria</taxon>
        <taxon>Sphingomonadales</taxon>
        <taxon>Sphingomonadaceae</taxon>
        <taxon>Novosphingobium</taxon>
    </lineage>
</organism>
<dbReference type="AlphaFoldDB" id="A0A7X4K7Q9"/>
<name>A0A7X4K7Q9_9SPHN</name>
<dbReference type="Proteomes" id="UP000465810">
    <property type="component" value="Unassembled WGS sequence"/>
</dbReference>
<accession>A0A7X4K7Q9</accession>